<dbReference type="InterPro" id="IPR009056">
    <property type="entry name" value="Cyt_c-like_dom"/>
</dbReference>
<dbReference type="GO" id="GO:0016491">
    <property type="term" value="F:oxidoreductase activity"/>
    <property type="evidence" value="ECO:0007669"/>
    <property type="project" value="UniProtKB-KW"/>
</dbReference>
<comment type="subunit">
    <text evidence="4">Component of the cbb3-type cytochrome c oxidase at least composed of FixN, FixO, FixQ and FixP.</text>
</comment>
<feature type="domain" description="Cytochrome c" evidence="25">
    <location>
        <begin position="111"/>
        <end position="203"/>
    </location>
</feature>
<feature type="binding site" description="covalent" evidence="23">
    <location>
        <position position="221"/>
    </location>
    <ligand>
        <name>heme c</name>
        <dbReference type="ChEBI" id="CHEBI:61717"/>
        <label>2</label>
    </ligand>
</feature>
<dbReference type="NCBIfam" id="TIGR00782">
    <property type="entry name" value="ccoP"/>
    <property type="match status" value="1"/>
</dbReference>
<dbReference type="Pfam" id="PF14715">
    <property type="entry name" value="FixP_N"/>
    <property type="match status" value="1"/>
</dbReference>
<dbReference type="UniPathway" id="UPA00705"/>
<evidence type="ECO:0000256" key="12">
    <source>
        <dbReference type="ARBA" id="ARBA00022737"/>
    </source>
</evidence>
<dbReference type="PRINTS" id="PR00605">
    <property type="entry name" value="CYTCHROMECIC"/>
</dbReference>
<keyword evidence="9 21" id="KW-0679">Respiratory chain</keyword>
<comment type="similarity">
    <text evidence="3 21">Belongs to the CcoP / FixP family.</text>
</comment>
<evidence type="ECO:0000256" key="11">
    <source>
        <dbReference type="ARBA" id="ARBA00022723"/>
    </source>
</evidence>
<dbReference type="GO" id="GO:0005886">
    <property type="term" value="C:plasma membrane"/>
    <property type="evidence" value="ECO:0007669"/>
    <property type="project" value="UniProtKB-SubCell"/>
</dbReference>
<dbReference type="InterPro" id="IPR004678">
    <property type="entry name" value="Cyt_c_oxidase_cbb3_su3"/>
</dbReference>
<evidence type="ECO:0000256" key="20">
    <source>
        <dbReference type="ARBA" id="ARBA00025525"/>
    </source>
</evidence>
<evidence type="ECO:0000256" key="23">
    <source>
        <dbReference type="PIRSR" id="PIRSR000006-2"/>
    </source>
</evidence>
<dbReference type="AlphaFoldDB" id="A0A212R1P8"/>
<dbReference type="OrthoDB" id="9811281at2"/>
<feature type="binding site" description="axial binding residue" evidence="22">
    <location>
        <position position="179"/>
    </location>
    <ligand>
        <name>heme c</name>
        <dbReference type="ChEBI" id="CHEBI:61717"/>
        <label>2</label>
    </ligand>
    <ligandPart>
        <name>Fe</name>
        <dbReference type="ChEBI" id="CHEBI:18248"/>
    </ligandPart>
</feature>
<evidence type="ECO:0000256" key="3">
    <source>
        <dbReference type="ARBA" id="ARBA00006113"/>
    </source>
</evidence>
<evidence type="ECO:0000256" key="14">
    <source>
        <dbReference type="ARBA" id="ARBA00022982"/>
    </source>
</evidence>
<name>A0A212R1P8_RHOAC</name>
<dbReference type="PROSITE" id="PS51007">
    <property type="entry name" value="CYTC"/>
    <property type="match status" value="2"/>
</dbReference>
<dbReference type="Proteomes" id="UP000198418">
    <property type="component" value="Unassembled WGS sequence"/>
</dbReference>
<feature type="binding site" description="axial binding residue" evidence="22">
    <location>
        <position position="128"/>
    </location>
    <ligand>
        <name>heme c</name>
        <dbReference type="ChEBI" id="CHEBI:61717"/>
        <label>1</label>
    </ligand>
    <ligandPart>
        <name>Fe</name>
        <dbReference type="ChEBI" id="CHEBI:18248"/>
    </ligandPart>
</feature>
<dbReference type="EMBL" id="FYDG01000002">
    <property type="protein sequence ID" value="SNB65944.1"/>
    <property type="molecule type" value="Genomic_DNA"/>
</dbReference>
<dbReference type="GO" id="GO:0005506">
    <property type="term" value="F:iron ion binding"/>
    <property type="evidence" value="ECO:0007669"/>
    <property type="project" value="InterPro"/>
</dbReference>
<evidence type="ECO:0000256" key="24">
    <source>
        <dbReference type="SAM" id="Phobius"/>
    </source>
</evidence>
<keyword evidence="18 21" id="KW-0406">Ion transport</keyword>
<keyword evidence="7 21" id="KW-0997">Cell inner membrane</keyword>
<evidence type="ECO:0000256" key="7">
    <source>
        <dbReference type="ARBA" id="ARBA00022519"/>
    </source>
</evidence>
<evidence type="ECO:0000256" key="5">
    <source>
        <dbReference type="ARBA" id="ARBA00022448"/>
    </source>
</evidence>
<feature type="binding site" description="covalent" evidence="23">
    <location>
        <position position="224"/>
    </location>
    <ligand>
        <name>heme c</name>
        <dbReference type="ChEBI" id="CHEBI:61717"/>
        <label>2</label>
    </ligand>
</feature>
<protein>
    <recommendedName>
        <fullName evidence="21">Cbb3-type cytochrome c oxidase subunit</fullName>
    </recommendedName>
</protein>
<keyword evidence="6 21" id="KW-1003">Cell membrane</keyword>
<keyword evidence="11 21" id="KW-0479">Metal-binding</keyword>
<dbReference type="Pfam" id="PF13442">
    <property type="entry name" value="Cytochrome_CBB3"/>
    <property type="match status" value="1"/>
</dbReference>
<feature type="binding site" description="axial binding residue" evidence="22">
    <location>
        <position position="267"/>
    </location>
    <ligand>
        <name>heme c</name>
        <dbReference type="ChEBI" id="CHEBI:61717"/>
        <label>1</label>
    </ligand>
    <ligandPart>
        <name>Fe</name>
        <dbReference type="ChEBI" id="CHEBI:18248"/>
    </ligandPart>
</feature>
<evidence type="ECO:0000256" key="15">
    <source>
        <dbReference type="ARBA" id="ARBA00022989"/>
    </source>
</evidence>
<dbReference type="InterPro" id="IPR032858">
    <property type="entry name" value="CcoP_N"/>
</dbReference>
<keyword evidence="13 21" id="KW-0375">Hydrogen ion transport</keyword>
<feature type="binding site" description="axial binding residue" evidence="22">
    <location>
        <position position="225"/>
    </location>
    <ligand>
        <name>heme c</name>
        <dbReference type="ChEBI" id="CHEBI:61717"/>
        <label>2</label>
    </ligand>
    <ligandPart>
        <name>Fe</name>
        <dbReference type="ChEBI" id="CHEBI:18248"/>
    </ligandPart>
</feature>
<evidence type="ECO:0000256" key="4">
    <source>
        <dbReference type="ARBA" id="ARBA00011203"/>
    </source>
</evidence>
<feature type="binding site" description="covalent" evidence="23">
    <location>
        <position position="124"/>
    </location>
    <ligand>
        <name>heme c</name>
        <dbReference type="ChEBI" id="CHEBI:61717"/>
        <label>1</label>
    </ligand>
</feature>
<dbReference type="Pfam" id="PF00034">
    <property type="entry name" value="Cytochrom_C"/>
    <property type="match status" value="1"/>
</dbReference>
<evidence type="ECO:0000256" key="18">
    <source>
        <dbReference type="ARBA" id="ARBA00023065"/>
    </source>
</evidence>
<dbReference type="Gene3D" id="1.10.760.10">
    <property type="entry name" value="Cytochrome c-like domain"/>
    <property type="match status" value="2"/>
</dbReference>
<keyword evidence="10 24" id="KW-0812">Transmembrane</keyword>
<gene>
    <name evidence="26" type="ORF">SAMN06265338_102356</name>
</gene>
<evidence type="ECO:0000256" key="8">
    <source>
        <dbReference type="ARBA" id="ARBA00022617"/>
    </source>
</evidence>
<comment type="pathway">
    <text evidence="2 21">Energy metabolism; oxidative phosphorylation.</text>
</comment>
<evidence type="ECO:0000256" key="21">
    <source>
        <dbReference type="PIRNR" id="PIRNR000006"/>
    </source>
</evidence>
<keyword evidence="17 21" id="KW-0408">Iron</keyword>
<comment type="subcellular location">
    <subcellularLocation>
        <location evidence="1 21">Cell inner membrane</location>
    </subcellularLocation>
</comment>
<comment type="cofactor">
    <cofactor evidence="21 23">
        <name>heme c</name>
        <dbReference type="ChEBI" id="CHEBI:61717"/>
    </cofactor>
    <text evidence="21 23">Binds 2 heme C groups per subunit.</text>
</comment>
<evidence type="ECO:0000256" key="17">
    <source>
        <dbReference type="ARBA" id="ARBA00023004"/>
    </source>
</evidence>
<feature type="domain" description="Cytochrome c" evidence="25">
    <location>
        <begin position="208"/>
        <end position="290"/>
    </location>
</feature>
<evidence type="ECO:0000256" key="13">
    <source>
        <dbReference type="ARBA" id="ARBA00022781"/>
    </source>
</evidence>
<evidence type="ECO:0000313" key="26">
    <source>
        <dbReference type="EMBL" id="SNB65944.1"/>
    </source>
</evidence>
<dbReference type="InterPro" id="IPR036909">
    <property type="entry name" value="Cyt_c-like_dom_sf"/>
</dbReference>
<evidence type="ECO:0000259" key="25">
    <source>
        <dbReference type="PROSITE" id="PS51007"/>
    </source>
</evidence>
<keyword evidence="15 24" id="KW-1133">Transmembrane helix</keyword>
<evidence type="ECO:0000256" key="10">
    <source>
        <dbReference type="ARBA" id="ARBA00022692"/>
    </source>
</evidence>
<keyword evidence="8 21" id="KW-0349">Heme</keyword>
<evidence type="ECO:0000256" key="1">
    <source>
        <dbReference type="ARBA" id="ARBA00004533"/>
    </source>
</evidence>
<sequence length="293" mass="31028">MVDHTHQDIDAATGTATTGHEWDGIKELNTPLPRWWLWVFYACIVWAFGYWVVYPAIPLPGGHTKGLLNWASRDAVMQEVESLKATRAPFVGKIEQASLQDISADPKLAEFARAYGKSAFGNNCAPCHGSGGQGAVGYPNLAGDRWLWGGSLDQIAATITHGVRSGDAEGHDPAGAAGMPAWSQMGLNAQQIDQVADYVVSLIAPTKADVSAGQKIFAENCVACHGEDAKGNTDLGAPNLTSKSKWLYGSDKATVVQTIANGRAGHMPAWGAKLDTATIKSLTIYVHSLGGGQ</sequence>
<evidence type="ECO:0000256" key="22">
    <source>
        <dbReference type="PIRSR" id="PIRSR000006-1"/>
    </source>
</evidence>
<keyword evidence="5 21" id="KW-0813">Transport</keyword>
<dbReference type="RefSeq" id="WP_088519867.1">
    <property type="nucleotide sequence ID" value="NZ_FYDG01000002.1"/>
</dbReference>
<dbReference type="InterPro" id="IPR008168">
    <property type="entry name" value="Cyt_C_IC"/>
</dbReference>
<accession>A0A212R1P8</accession>
<proteinExistence type="inferred from homology"/>
<feature type="binding site" description="covalent" evidence="23">
    <location>
        <position position="127"/>
    </location>
    <ligand>
        <name>heme c</name>
        <dbReference type="ChEBI" id="CHEBI:61717"/>
        <label>1</label>
    </ligand>
</feature>
<keyword evidence="19 21" id="KW-0472">Membrane</keyword>
<evidence type="ECO:0000256" key="16">
    <source>
        <dbReference type="ARBA" id="ARBA00023002"/>
    </source>
</evidence>
<evidence type="ECO:0000256" key="9">
    <source>
        <dbReference type="ARBA" id="ARBA00022660"/>
    </source>
</evidence>
<keyword evidence="16 21" id="KW-0560">Oxidoreductase</keyword>
<comment type="function">
    <text evidence="20">C-type cytochrome. Part of the cbb3-type cytochrome c oxidase complex. FixP subunit is required for transferring electrons from donor cytochrome c via its heme groups to FixO subunit. From there, electrons are shuttled to the catalytic binuclear center of FixN subunit where oxygen reduction takes place. The complex also functions as a proton pump.</text>
</comment>
<dbReference type="GO" id="GO:0020037">
    <property type="term" value="F:heme binding"/>
    <property type="evidence" value="ECO:0007669"/>
    <property type="project" value="InterPro"/>
</dbReference>
<evidence type="ECO:0000256" key="2">
    <source>
        <dbReference type="ARBA" id="ARBA00004673"/>
    </source>
</evidence>
<keyword evidence="14 21" id="KW-0249">Electron transport</keyword>
<keyword evidence="27" id="KW-1185">Reference proteome</keyword>
<keyword evidence="12" id="KW-0677">Repeat</keyword>
<evidence type="ECO:0000256" key="19">
    <source>
        <dbReference type="ARBA" id="ARBA00023136"/>
    </source>
</evidence>
<evidence type="ECO:0000313" key="27">
    <source>
        <dbReference type="Proteomes" id="UP000198418"/>
    </source>
</evidence>
<dbReference type="GO" id="GO:0009055">
    <property type="term" value="F:electron transfer activity"/>
    <property type="evidence" value="ECO:0007669"/>
    <property type="project" value="InterPro"/>
</dbReference>
<organism evidence="26 27">
    <name type="scientific">Rhodoblastus acidophilus</name>
    <name type="common">Rhodopseudomonas acidophila</name>
    <dbReference type="NCBI Taxonomy" id="1074"/>
    <lineage>
        <taxon>Bacteria</taxon>
        <taxon>Pseudomonadati</taxon>
        <taxon>Pseudomonadota</taxon>
        <taxon>Alphaproteobacteria</taxon>
        <taxon>Hyphomicrobiales</taxon>
        <taxon>Rhodoblastaceae</taxon>
        <taxon>Rhodoblastus</taxon>
    </lineage>
</organism>
<dbReference type="PIRSF" id="PIRSF000006">
    <property type="entry name" value="Cbb3-Cox_fixP"/>
    <property type="match status" value="1"/>
</dbReference>
<dbReference type="Gene3D" id="6.10.280.130">
    <property type="match status" value="1"/>
</dbReference>
<dbReference type="InterPro" id="IPR050597">
    <property type="entry name" value="Cytochrome_c_Oxidase_Subunit"/>
</dbReference>
<dbReference type="PANTHER" id="PTHR33751:SF1">
    <property type="entry name" value="CBB3-TYPE CYTOCHROME C OXIDASE SUBUNIT FIXP"/>
    <property type="match status" value="1"/>
</dbReference>
<dbReference type="PANTHER" id="PTHR33751">
    <property type="entry name" value="CBB3-TYPE CYTOCHROME C OXIDASE SUBUNIT FIXP"/>
    <property type="match status" value="1"/>
</dbReference>
<dbReference type="SUPFAM" id="SSF46626">
    <property type="entry name" value="Cytochrome c"/>
    <property type="match status" value="2"/>
</dbReference>
<dbReference type="GO" id="GO:1902600">
    <property type="term" value="P:proton transmembrane transport"/>
    <property type="evidence" value="ECO:0007669"/>
    <property type="project" value="UniProtKB-KW"/>
</dbReference>
<reference evidence="27" key="1">
    <citation type="submission" date="2017-06" db="EMBL/GenBank/DDBJ databases">
        <authorList>
            <person name="Varghese N."/>
            <person name="Submissions S."/>
        </authorList>
    </citation>
    <scope>NUCLEOTIDE SEQUENCE [LARGE SCALE GENOMIC DNA]</scope>
    <source>
        <strain evidence="27">DSM 137</strain>
    </source>
</reference>
<evidence type="ECO:0000256" key="6">
    <source>
        <dbReference type="ARBA" id="ARBA00022475"/>
    </source>
</evidence>
<dbReference type="GO" id="GO:0006119">
    <property type="term" value="P:oxidative phosphorylation"/>
    <property type="evidence" value="ECO:0007669"/>
    <property type="project" value="UniProtKB-UniPathway"/>
</dbReference>
<feature type="transmembrane region" description="Helical" evidence="24">
    <location>
        <begin position="35"/>
        <end position="57"/>
    </location>
</feature>
<dbReference type="InterPro" id="IPR038414">
    <property type="entry name" value="CcoP_N_sf"/>
</dbReference>